<dbReference type="PROSITE" id="PS00411">
    <property type="entry name" value="KINESIN_MOTOR_1"/>
    <property type="match status" value="1"/>
</dbReference>
<feature type="compositionally biased region" description="Basic and acidic residues" evidence="4">
    <location>
        <begin position="613"/>
        <end position="624"/>
    </location>
</feature>
<dbReference type="Pfam" id="PF00225">
    <property type="entry name" value="Kinesin"/>
    <property type="match status" value="1"/>
</dbReference>
<dbReference type="GO" id="GO:0005524">
    <property type="term" value="F:ATP binding"/>
    <property type="evidence" value="ECO:0007669"/>
    <property type="project" value="UniProtKB-UniRule"/>
</dbReference>
<dbReference type="GO" id="GO:0003777">
    <property type="term" value="F:microtubule motor activity"/>
    <property type="evidence" value="ECO:0007669"/>
    <property type="project" value="InterPro"/>
</dbReference>
<dbReference type="InterPro" id="IPR019821">
    <property type="entry name" value="Kinesin_motor_CS"/>
</dbReference>
<name>A0A8J2X1K3_9STRA</name>
<comment type="caution">
    <text evidence="6">The sequence shown here is derived from an EMBL/GenBank/DDBJ whole genome shotgun (WGS) entry which is preliminary data.</text>
</comment>
<keyword evidence="7" id="KW-1185">Reference proteome</keyword>
<dbReference type="SMART" id="SM00504">
    <property type="entry name" value="Ubox"/>
    <property type="match status" value="1"/>
</dbReference>
<evidence type="ECO:0000259" key="5">
    <source>
        <dbReference type="PROSITE" id="PS50067"/>
    </source>
</evidence>
<dbReference type="InterPro" id="IPR038765">
    <property type="entry name" value="Papain-like_cys_pep_sf"/>
</dbReference>
<reference evidence="6" key="1">
    <citation type="submission" date="2021-11" db="EMBL/GenBank/DDBJ databases">
        <authorList>
            <consortium name="Genoscope - CEA"/>
            <person name="William W."/>
        </authorList>
    </citation>
    <scope>NUCLEOTIDE SEQUENCE</scope>
</reference>
<dbReference type="OrthoDB" id="20295at2759"/>
<dbReference type="GO" id="GO:0004842">
    <property type="term" value="F:ubiquitin-protein transferase activity"/>
    <property type="evidence" value="ECO:0007669"/>
    <property type="project" value="InterPro"/>
</dbReference>
<dbReference type="PRINTS" id="PR00380">
    <property type="entry name" value="KINESINHEAVY"/>
</dbReference>
<dbReference type="AlphaFoldDB" id="A0A8J2X1K3"/>
<dbReference type="PROSITE" id="PS50067">
    <property type="entry name" value="KINESIN_MOTOR_2"/>
    <property type="match status" value="1"/>
</dbReference>
<feature type="compositionally biased region" description="Low complexity" evidence="4">
    <location>
        <begin position="10"/>
        <end position="22"/>
    </location>
</feature>
<accession>A0A8J2X1K3</accession>
<evidence type="ECO:0000256" key="3">
    <source>
        <dbReference type="PROSITE-ProRule" id="PRU00283"/>
    </source>
</evidence>
<feature type="compositionally biased region" description="Basic and acidic residues" evidence="4">
    <location>
        <begin position="635"/>
        <end position="647"/>
    </location>
</feature>
<evidence type="ECO:0000256" key="2">
    <source>
        <dbReference type="ARBA" id="ARBA00022840"/>
    </source>
</evidence>
<feature type="region of interest" description="Disordered" evidence="4">
    <location>
        <begin position="610"/>
        <end position="685"/>
    </location>
</feature>
<sequence>MVLGEVNGMAAPAAATTPTKATNDAEKAPPRHMPSCAPTTSEDGLLQFGRPDGKAGVEGQSLQDAFKRFRKERRRTKQRVPAAVLARRAAARRAKDPTADNERLRRKFIERAKHYIGTPYAERYHKPGDPLYGKPLYLDCCNLIRRCVQDLRADFGFDLGNWNQAYQFSTLPDAVAFGDLRPGDLMFVEATYRSGRHKQQRMNIVHVEIFLGEEFGTGPESTLGSRNRWGCVEVHDSFRYTSQFYDITNVFWRSLDPWCAGRCDAALLREVYGKHDPYSAAAAANKKKSIFAADEVDAVPEEDAAFLCWADLDERRAAPSTLPAPSEAMSLLDVLRDAGSVASLGAFVGFRDVGTLHALSATTRAVLESDDAAPAVWHAACAGLGRERGLFVPAEPAPAPGASTANASTAAAMAWKRLFFNQLWPARFKWDHDAGRTKRDFKIEVCVRFRPEDEGDEVAVAKSNDVVLPLHQYLKLQRDRRKDATEDQGPLVGAAAAPPELLDAVTGREMTSPVRLPSGVVVDRAWAEAHLRRRGTDPYDGARLDPSTTFEPARDVREQLKAFSKTRGAPAAVGVAGSEVVQRLAGSNTLDPTVLDAVLEAERLAASAAAAEEAEKRTSRRELLAEQDEEDDDAANARDRVPAEDTPKATAAQLTQGLEKAEAQVKEIEAETETEADDAPRRAPSGAKVLAVQPTRVVVHVPGAGVRPFPFSRVFEEEDQARVHASVGAPAVAAVLNGLNACVLCYGQTGSGKTHTAFGPPGALEASDDATDGLVIRTLRDLLHADVSVALQYVEIYNEQCVDLLTGEACDVRRDNGELIGCVEASVATPDDALRLLRAGSVRKRFAVTQMNARSSRAHSVVVARVRQSRGDRILESTLQLVDLAGSERIYKSGAIKDATRCGEAVAINGSLMVLGKVIAALVEGRGHIPYLESKLSCLLRAALGGASRTTAVVCCRRRHDHADETLQALRFGKRCALVTNFAEQVAASTAADALKTIDATIAQCEQSLAGLRDRGSGNLATAKTLQDRLAQMRTRRRAITDVVRREARAT</sequence>
<feature type="compositionally biased region" description="Basic and acidic residues" evidence="4">
    <location>
        <begin position="659"/>
        <end position="669"/>
    </location>
</feature>
<gene>
    <name evidence="6" type="ORF">PECAL_5P10380</name>
</gene>
<dbReference type="Gene3D" id="3.30.40.10">
    <property type="entry name" value="Zinc/RING finger domain, C3HC4 (zinc finger)"/>
    <property type="match status" value="1"/>
</dbReference>
<dbReference type="InterPro" id="IPR036961">
    <property type="entry name" value="Kinesin_motor_dom_sf"/>
</dbReference>
<dbReference type="GO" id="GO:0007018">
    <property type="term" value="P:microtubule-based movement"/>
    <property type="evidence" value="ECO:0007669"/>
    <property type="project" value="InterPro"/>
</dbReference>
<evidence type="ECO:0000313" key="6">
    <source>
        <dbReference type="EMBL" id="CAH0376449.1"/>
    </source>
</evidence>
<evidence type="ECO:0000256" key="1">
    <source>
        <dbReference type="ARBA" id="ARBA00022741"/>
    </source>
</evidence>
<evidence type="ECO:0000256" key="4">
    <source>
        <dbReference type="SAM" id="MobiDB-lite"/>
    </source>
</evidence>
<dbReference type="GO" id="GO:0005874">
    <property type="term" value="C:microtubule"/>
    <property type="evidence" value="ECO:0007669"/>
    <property type="project" value="TreeGrafter"/>
</dbReference>
<dbReference type="Pfam" id="PF04564">
    <property type="entry name" value="U-box"/>
    <property type="match status" value="1"/>
</dbReference>
<dbReference type="GO" id="GO:0005871">
    <property type="term" value="C:kinesin complex"/>
    <property type="evidence" value="ECO:0007669"/>
    <property type="project" value="TreeGrafter"/>
</dbReference>
<dbReference type="PANTHER" id="PTHR24115">
    <property type="entry name" value="KINESIN-RELATED"/>
    <property type="match status" value="1"/>
</dbReference>
<proteinExistence type="inferred from homology"/>
<dbReference type="SUPFAM" id="SSF57850">
    <property type="entry name" value="RING/U-box"/>
    <property type="match status" value="1"/>
</dbReference>
<dbReference type="GO" id="GO:0008017">
    <property type="term" value="F:microtubule binding"/>
    <property type="evidence" value="ECO:0007669"/>
    <property type="project" value="InterPro"/>
</dbReference>
<dbReference type="InterPro" id="IPR013083">
    <property type="entry name" value="Znf_RING/FYVE/PHD"/>
</dbReference>
<keyword evidence="2 3" id="KW-0067">ATP-binding</keyword>
<organism evidence="6 7">
    <name type="scientific">Pelagomonas calceolata</name>
    <dbReference type="NCBI Taxonomy" id="35677"/>
    <lineage>
        <taxon>Eukaryota</taxon>
        <taxon>Sar</taxon>
        <taxon>Stramenopiles</taxon>
        <taxon>Ochrophyta</taxon>
        <taxon>Pelagophyceae</taxon>
        <taxon>Pelagomonadales</taxon>
        <taxon>Pelagomonadaceae</taxon>
        <taxon>Pelagomonas</taxon>
    </lineage>
</organism>
<dbReference type="InterPro" id="IPR001752">
    <property type="entry name" value="Kinesin_motor_dom"/>
</dbReference>
<dbReference type="SMART" id="SM00129">
    <property type="entry name" value="KISc"/>
    <property type="match status" value="1"/>
</dbReference>
<feature type="binding site" evidence="3">
    <location>
        <begin position="747"/>
        <end position="754"/>
    </location>
    <ligand>
        <name>ATP</name>
        <dbReference type="ChEBI" id="CHEBI:30616"/>
    </ligand>
</feature>
<dbReference type="InterPro" id="IPR003613">
    <property type="entry name" value="Ubox_domain"/>
</dbReference>
<dbReference type="GO" id="GO:0016567">
    <property type="term" value="P:protein ubiquitination"/>
    <property type="evidence" value="ECO:0007669"/>
    <property type="project" value="InterPro"/>
</dbReference>
<feature type="domain" description="Kinesin motor" evidence="5">
    <location>
        <begin position="675"/>
        <end position="979"/>
    </location>
</feature>
<dbReference type="SUPFAM" id="SSF52540">
    <property type="entry name" value="P-loop containing nucleoside triphosphate hydrolases"/>
    <property type="match status" value="1"/>
</dbReference>
<evidence type="ECO:0000313" key="7">
    <source>
        <dbReference type="Proteomes" id="UP000789595"/>
    </source>
</evidence>
<keyword evidence="3" id="KW-0505">Motor protein</keyword>
<dbReference type="Proteomes" id="UP000789595">
    <property type="component" value="Unassembled WGS sequence"/>
</dbReference>
<keyword evidence="1 3" id="KW-0547">Nucleotide-binding</keyword>
<dbReference type="EMBL" id="CAKKNE010000005">
    <property type="protein sequence ID" value="CAH0376449.1"/>
    <property type="molecule type" value="Genomic_DNA"/>
</dbReference>
<feature type="region of interest" description="Disordered" evidence="4">
    <location>
        <begin position="1"/>
        <end position="59"/>
    </location>
</feature>
<dbReference type="Gene3D" id="3.40.850.10">
    <property type="entry name" value="Kinesin motor domain"/>
    <property type="match status" value="1"/>
</dbReference>
<dbReference type="InterPro" id="IPR027417">
    <property type="entry name" value="P-loop_NTPase"/>
</dbReference>
<dbReference type="InterPro" id="IPR027640">
    <property type="entry name" value="Kinesin-like_fam"/>
</dbReference>
<dbReference type="GO" id="GO:0016887">
    <property type="term" value="F:ATP hydrolysis activity"/>
    <property type="evidence" value="ECO:0007669"/>
    <property type="project" value="TreeGrafter"/>
</dbReference>
<feature type="compositionally biased region" description="Acidic residues" evidence="4">
    <location>
        <begin position="625"/>
        <end position="634"/>
    </location>
</feature>
<dbReference type="SUPFAM" id="SSF54001">
    <property type="entry name" value="Cysteine proteinases"/>
    <property type="match status" value="1"/>
</dbReference>
<dbReference type="Gene3D" id="3.90.1720.10">
    <property type="entry name" value="endopeptidase domain like (from Nostoc punctiforme)"/>
    <property type="match status" value="1"/>
</dbReference>
<comment type="similarity">
    <text evidence="3">Belongs to the TRAFAC class myosin-kinesin ATPase superfamily. Kinesin family.</text>
</comment>
<protein>
    <recommendedName>
        <fullName evidence="5">Kinesin motor domain-containing protein</fullName>
    </recommendedName>
</protein>